<evidence type="ECO:0000256" key="2">
    <source>
        <dbReference type="ARBA" id="ARBA00023125"/>
    </source>
</evidence>
<dbReference type="InterPro" id="IPR011010">
    <property type="entry name" value="DNA_brk_join_enz"/>
</dbReference>
<dbReference type="InterPro" id="IPR013762">
    <property type="entry name" value="Integrase-like_cat_sf"/>
</dbReference>
<evidence type="ECO:0000256" key="4">
    <source>
        <dbReference type="PROSITE-ProRule" id="PRU01248"/>
    </source>
</evidence>
<dbReference type="GO" id="GO:0015074">
    <property type="term" value="P:DNA integration"/>
    <property type="evidence" value="ECO:0007669"/>
    <property type="project" value="InterPro"/>
</dbReference>
<dbReference type="PANTHER" id="PTHR30349">
    <property type="entry name" value="PHAGE INTEGRASE-RELATED"/>
    <property type="match status" value="1"/>
</dbReference>
<accession>A0AAU7AWF9</accession>
<dbReference type="RefSeq" id="WP_354702432.1">
    <property type="nucleotide sequence ID" value="NZ_CP114014.1"/>
</dbReference>
<feature type="domain" description="Core-binding (CB)" evidence="6">
    <location>
        <begin position="97"/>
        <end position="182"/>
    </location>
</feature>
<keyword evidence="2 4" id="KW-0238">DNA-binding</keyword>
<organism evidence="7">
    <name type="scientific">Paraconexibacter sp. AEG42_29</name>
    <dbReference type="NCBI Taxonomy" id="2997339"/>
    <lineage>
        <taxon>Bacteria</taxon>
        <taxon>Bacillati</taxon>
        <taxon>Actinomycetota</taxon>
        <taxon>Thermoleophilia</taxon>
        <taxon>Solirubrobacterales</taxon>
        <taxon>Paraconexibacteraceae</taxon>
        <taxon>Paraconexibacter</taxon>
    </lineage>
</organism>
<feature type="domain" description="Tyr recombinase" evidence="5">
    <location>
        <begin position="204"/>
        <end position="410"/>
    </location>
</feature>
<proteinExistence type="inferred from homology"/>
<name>A0AAU7AWF9_9ACTN</name>
<gene>
    <name evidence="7" type="ORF">DSM112329_02792</name>
</gene>
<dbReference type="AlphaFoldDB" id="A0AAU7AWF9"/>
<evidence type="ECO:0000256" key="3">
    <source>
        <dbReference type="ARBA" id="ARBA00023172"/>
    </source>
</evidence>
<dbReference type="InterPro" id="IPR044068">
    <property type="entry name" value="CB"/>
</dbReference>
<evidence type="ECO:0000256" key="1">
    <source>
        <dbReference type="ARBA" id="ARBA00008857"/>
    </source>
</evidence>
<comment type="similarity">
    <text evidence="1">Belongs to the 'phage' integrase family.</text>
</comment>
<dbReference type="PANTHER" id="PTHR30349:SF64">
    <property type="entry name" value="PROPHAGE INTEGRASE INTD-RELATED"/>
    <property type="match status" value="1"/>
</dbReference>
<evidence type="ECO:0000313" key="7">
    <source>
        <dbReference type="EMBL" id="XAY05931.1"/>
    </source>
</evidence>
<protein>
    <submittedName>
        <fullName evidence="7">Prophage phiRv2 integrase</fullName>
    </submittedName>
</protein>
<dbReference type="EMBL" id="CP114014">
    <property type="protein sequence ID" value="XAY05931.1"/>
    <property type="molecule type" value="Genomic_DNA"/>
</dbReference>
<dbReference type="PROSITE" id="PS51898">
    <property type="entry name" value="TYR_RECOMBINASE"/>
    <property type="match status" value="1"/>
</dbReference>
<dbReference type="InterPro" id="IPR050090">
    <property type="entry name" value="Tyrosine_recombinase_XerCD"/>
</dbReference>
<dbReference type="Gene3D" id="1.10.150.130">
    <property type="match status" value="1"/>
</dbReference>
<evidence type="ECO:0000259" key="5">
    <source>
        <dbReference type="PROSITE" id="PS51898"/>
    </source>
</evidence>
<dbReference type="GO" id="GO:0003677">
    <property type="term" value="F:DNA binding"/>
    <property type="evidence" value="ECO:0007669"/>
    <property type="project" value="UniProtKB-UniRule"/>
</dbReference>
<sequence length="429" mass="47531">MKAKNIVGHVVVNERGSGRAYVANYMTASGKSTRKVLGQAWVKDSGRRTPRGAVIWRAAHGPCPEGYVTPKSAQALLNELLAQERSRPQASVINHDRTLQDAVDAWLQHRTHERRLKPSTLASYKNDAERYMLKPLGAKTPLRRVTQERLEKLQSELLMRDLSPRTVQKAMVLLHGVLELAKRRGWIPVNPCANLERVKVKRRRDLLVLDPDQVFAVATAAATSQTAVDKDRRELYAALIVFSAFSGLRIGEARALRWEDIDFAGSRIQVRRSLAAGTQQETAPKSGLARMVPLIPHAAKALDDLSRRPLLVGATDRVFPTETGDALPEGAARIALYDALAGAGLGHFRERQIPFRWHDLRHTFGTLAAEAFAIRDVMAYMGHEDISTTLIYLHHVPQNDAADRLGALIDRKRAPLGVAGTERIGHDGV</sequence>
<dbReference type="Gene3D" id="1.10.443.10">
    <property type="entry name" value="Intergrase catalytic core"/>
    <property type="match status" value="1"/>
</dbReference>
<dbReference type="InterPro" id="IPR010998">
    <property type="entry name" value="Integrase_recombinase_N"/>
</dbReference>
<evidence type="ECO:0000259" key="6">
    <source>
        <dbReference type="PROSITE" id="PS51900"/>
    </source>
</evidence>
<reference evidence="7" key="1">
    <citation type="submission" date="2022-12" db="EMBL/GenBank/DDBJ databases">
        <title>Paraconexibacter alkalitolerans sp. nov. and Baekduia alba sp. nov., isolated from soil and emended description of the genera Paraconexibacter (Chun et al., 2020) and Baekduia (An et al., 2020).</title>
        <authorList>
            <person name="Vieira S."/>
            <person name="Huber K.J."/>
            <person name="Geppert A."/>
            <person name="Wolf J."/>
            <person name="Neumann-Schaal M."/>
            <person name="Muesken M."/>
            <person name="Overmann J."/>
        </authorList>
    </citation>
    <scope>NUCLEOTIDE SEQUENCE</scope>
    <source>
        <strain evidence="7">AEG42_29</strain>
    </source>
</reference>
<dbReference type="KEGG" id="parq:DSM112329_02792"/>
<dbReference type="GO" id="GO:0006310">
    <property type="term" value="P:DNA recombination"/>
    <property type="evidence" value="ECO:0007669"/>
    <property type="project" value="UniProtKB-KW"/>
</dbReference>
<dbReference type="PROSITE" id="PS51900">
    <property type="entry name" value="CB"/>
    <property type="match status" value="1"/>
</dbReference>
<dbReference type="SUPFAM" id="SSF56349">
    <property type="entry name" value="DNA breaking-rejoining enzymes"/>
    <property type="match status" value="1"/>
</dbReference>
<dbReference type="CDD" id="cd00397">
    <property type="entry name" value="DNA_BRE_C"/>
    <property type="match status" value="1"/>
</dbReference>
<keyword evidence="3" id="KW-0233">DNA recombination</keyword>
<dbReference type="Pfam" id="PF00589">
    <property type="entry name" value="Phage_integrase"/>
    <property type="match status" value="1"/>
</dbReference>
<dbReference type="InterPro" id="IPR002104">
    <property type="entry name" value="Integrase_catalytic"/>
</dbReference>